<dbReference type="EMBL" id="RIBW01000022">
    <property type="protein sequence ID" value="RUL96477.1"/>
    <property type="molecule type" value="Genomic_DNA"/>
</dbReference>
<reference evidence="2 3" key="1">
    <citation type="journal article" date="2015" name="Int. J. Syst. Evol. Microbiol.">
        <title>Rhizobium anhuiense sp. nov., isolated from effective nodules of Vicia faba and Pisum sativum.</title>
        <authorList>
            <person name="Zhang Y.J."/>
            <person name="Zheng W.T."/>
            <person name="Everall I."/>
            <person name="Young J.P."/>
            <person name="Zhang X.X."/>
            <person name="Tian C.F."/>
            <person name="Sui X.H."/>
            <person name="Wang E.T."/>
            <person name="Chen W.X."/>
        </authorList>
    </citation>
    <scope>NUCLEOTIDE SEQUENCE [LARGE SCALE GENOMIC DNA]</scope>
    <source>
        <strain evidence="2 3">CCBAU 23252</strain>
    </source>
</reference>
<feature type="compositionally biased region" description="Basic and acidic residues" evidence="1">
    <location>
        <begin position="69"/>
        <end position="84"/>
    </location>
</feature>
<sequence length="84" mass="8974">MSQVGDISAMAMSESEIGMPHGEKNDDGEGSVIGPIGEMSADNETVGDALSKVGFEPAKVGRKIVTQGKRRESLKRWASRKPDQ</sequence>
<feature type="region of interest" description="Disordered" evidence="1">
    <location>
        <begin position="64"/>
        <end position="84"/>
    </location>
</feature>
<feature type="region of interest" description="Disordered" evidence="1">
    <location>
        <begin position="1"/>
        <end position="45"/>
    </location>
</feature>
<accession>A0A3S0RYL4</accession>
<gene>
    <name evidence="2" type="ORF">EEQ99_30595</name>
</gene>
<dbReference type="Proteomes" id="UP000273611">
    <property type="component" value="Unassembled WGS sequence"/>
</dbReference>
<evidence type="ECO:0000256" key="1">
    <source>
        <dbReference type="SAM" id="MobiDB-lite"/>
    </source>
</evidence>
<name>A0A3S0RYL4_9HYPH</name>
<protein>
    <submittedName>
        <fullName evidence="2">Uncharacterized protein</fullName>
    </submittedName>
</protein>
<dbReference type="AlphaFoldDB" id="A0A3S0RYL4"/>
<comment type="caution">
    <text evidence="2">The sequence shown here is derived from an EMBL/GenBank/DDBJ whole genome shotgun (WGS) entry which is preliminary data.</text>
</comment>
<proteinExistence type="predicted"/>
<organism evidence="2 3">
    <name type="scientific">Rhizobium anhuiense</name>
    <dbReference type="NCBI Taxonomy" id="1184720"/>
    <lineage>
        <taxon>Bacteria</taxon>
        <taxon>Pseudomonadati</taxon>
        <taxon>Pseudomonadota</taxon>
        <taxon>Alphaproteobacteria</taxon>
        <taxon>Hyphomicrobiales</taxon>
        <taxon>Rhizobiaceae</taxon>
        <taxon>Rhizobium/Agrobacterium group</taxon>
        <taxon>Rhizobium</taxon>
    </lineage>
</organism>
<evidence type="ECO:0000313" key="3">
    <source>
        <dbReference type="Proteomes" id="UP000273611"/>
    </source>
</evidence>
<evidence type="ECO:0000313" key="2">
    <source>
        <dbReference type="EMBL" id="RUL96477.1"/>
    </source>
</evidence>